<dbReference type="InterPro" id="IPR021344">
    <property type="entry name" value="DUF2970"/>
</dbReference>
<evidence type="ECO:0000313" key="3">
    <source>
        <dbReference type="Proteomes" id="UP001465331"/>
    </source>
</evidence>
<keyword evidence="1" id="KW-0472">Membrane</keyword>
<comment type="caution">
    <text evidence="2">The sequence shown here is derived from an EMBL/GenBank/DDBJ whole genome shotgun (WGS) entry which is preliminary data.</text>
</comment>
<proteinExistence type="predicted"/>
<keyword evidence="3" id="KW-1185">Reference proteome</keyword>
<reference evidence="2 3" key="1">
    <citation type="submission" date="2024-06" db="EMBL/GenBank/DDBJ databases">
        <authorList>
            <person name="Li Z."/>
            <person name="Jiang Y."/>
        </authorList>
    </citation>
    <scope>NUCLEOTIDE SEQUENCE [LARGE SCALE GENOMIC DNA]</scope>
    <source>
        <strain evidence="2 3">HSW-8</strain>
    </source>
</reference>
<keyword evidence="1" id="KW-0812">Transmembrane</keyword>
<organism evidence="2 3">
    <name type="scientific">Sinimarinibacterium thermocellulolyticum</name>
    <dbReference type="NCBI Taxonomy" id="3170016"/>
    <lineage>
        <taxon>Bacteria</taxon>
        <taxon>Pseudomonadati</taxon>
        <taxon>Pseudomonadota</taxon>
        <taxon>Gammaproteobacteria</taxon>
        <taxon>Nevskiales</taxon>
        <taxon>Nevskiaceae</taxon>
        <taxon>Sinimarinibacterium</taxon>
    </lineage>
</organism>
<dbReference type="EMBL" id="JBEPIJ010000011">
    <property type="protein sequence ID" value="MES0874510.1"/>
    <property type="molecule type" value="Genomic_DNA"/>
</dbReference>
<name>A0ABV2ACQ7_9GAMM</name>
<dbReference type="RefSeq" id="WP_352889734.1">
    <property type="nucleotide sequence ID" value="NZ_JBEPIJ010000011.1"/>
</dbReference>
<gene>
    <name evidence="2" type="ORF">ABSH63_10910</name>
</gene>
<accession>A0ABV2ACQ7</accession>
<keyword evidence="1" id="KW-1133">Transmembrane helix</keyword>
<dbReference type="Proteomes" id="UP001465331">
    <property type="component" value="Unassembled WGS sequence"/>
</dbReference>
<evidence type="ECO:0000256" key="1">
    <source>
        <dbReference type="SAM" id="Phobius"/>
    </source>
</evidence>
<feature type="transmembrane region" description="Helical" evidence="1">
    <location>
        <begin position="15"/>
        <end position="34"/>
    </location>
</feature>
<dbReference type="Pfam" id="PF11174">
    <property type="entry name" value="DUF2970"/>
    <property type="match status" value="1"/>
</dbReference>
<protein>
    <submittedName>
        <fullName evidence="2">DUF2970 domain-containing protein</fullName>
    </submittedName>
</protein>
<sequence length="77" mass="8415">MSPSEPSPRRDDAPLTLWQTLTSVAAAFFGVQSARNRERDFSKGRPLHFIVVGLAMTLAFVLAVWVAVKLALRSAGM</sequence>
<evidence type="ECO:0000313" key="2">
    <source>
        <dbReference type="EMBL" id="MES0874510.1"/>
    </source>
</evidence>
<feature type="transmembrane region" description="Helical" evidence="1">
    <location>
        <begin position="46"/>
        <end position="68"/>
    </location>
</feature>